<evidence type="ECO:0000313" key="3">
    <source>
        <dbReference type="Proteomes" id="UP001165122"/>
    </source>
</evidence>
<keyword evidence="1" id="KW-0812">Transmembrane</keyword>
<reference evidence="3" key="1">
    <citation type="journal article" date="2023" name="Commun. Biol.">
        <title>Genome analysis of Parmales, the sister group of diatoms, reveals the evolutionary specialization of diatoms from phago-mixotrophs to photoautotrophs.</title>
        <authorList>
            <person name="Ban H."/>
            <person name="Sato S."/>
            <person name="Yoshikawa S."/>
            <person name="Yamada K."/>
            <person name="Nakamura Y."/>
            <person name="Ichinomiya M."/>
            <person name="Sato N."/>
            <person name="Blanc-Mathieu R."/>
            <person name="Endo H."/>
            <person name="Kuwata A."/>
            <person name="Ogata H."/>
        </authorList>
    </citation>
    <scope>NUCLEOTIDE SEQUENCE [LARGE SCALE GENOMIC DNA]</scope>
    <source>
        <strain evidence="3">NIES 3700</strain>
    </source>
</reference>
<feature type="transmembrane region" description="Helical" evidence="1">
    <location>
        <begin position="50"/>
        <end position="66"/>
    </location>
</feature>
<proteinExistence type="predicted"/>
<evidence type="ECO:0000256" key="1">
    <source>
        <dbReference type="SAM" id="Phobius"/>
    </source>
</evidence>
<gene>
    <name evidence="2" type="ORF">TrLO_g8297</name>
</gene>
<feature type="transmembrane region" description="Helical" evidence="1">
    <location>
        <begin position="20"/>
        <end position="41"/>
    </location>
</feature>
<accession>A0A9W7AAU3</accession>
<keyword evidence="1" id="KW-0472">Membrane</keyword>
<dbReference type="OrthoDB" id="10529072at2759"/>
<name>A0A9W7AAU3_9STRA</name>
<comment type="caution">
    <text evidence="2">The sequence shown here is derived from an EMBL/GenBank/DDBJ whole genome shotgun (WGS) entry which is preliminary data.</text>
</comment>
<keyword evidence="1" id="KW-1133">Transmembrane helix</keyword>
<keyword evidence="3" id="KW-1185">Reference proteome</keyword>
<dbReference type="Proteomes" id="UP001165122">
    <property type="component" value="Unassembled WGS sequence"/>
</dbReference>
<evidence type="ECO:0000313" key="2">
    <source>
        <dbReference type="EMBL" id="GMH64435.1"/>
    </source>
</evidence>
<dbReference type="AlphaFoldDB" id="A0A9W7AAU3"/>
<sequence>MISKVLTGLYETFGGGETCLDLHIFVIGTCILADIITVVWMEKRTARNNYVWFGVLAGFMFCNNYGEDTIEVKEGYDVKGLHLALGWFVFRILAGLDGGDIINWGVGFLTSVGIVKYYR</sequence>
<dbReference type="EMBL" id="BRXW01000542">
    <property type="protein sequence ID" value="GMH64435.1"/>
    <property type="molecule type" value="Genomic_DNA"/>
</dbReference>
<organism evidence="2 3">
    <name type="scientific">Triparma laevis f. longispina</name>
    <dbReference type="NCBI Taxonomy" id="1714387"/>
    <lineage>
        <taxon>Eukaryota</taxon>
        <taxon>Sar</taxon>
        <taxon>Stramenopiles</taxon>
        <taxon>Ochrophyta</taxon>
        <taxon>Bolidophyceae</taxon>
        <taxon>Parmales</taxon>
        <taxon>Triparmaceae</taxon>
        <taxon>Triparma</taxon>
    </lineage>
</organism>
<protein>
    <submittedName>
        <fullName evidence="2">Uncharacterized protein</fullName>
    </submittedName>
</protein>